<dbReference type="PANTHER" id="PTHR45797:SF1">
    <property type="entry name" value="HELICASE ARIP4"/>
    <property type="match status" value="1"/>
</dbReference>
<keyword evidence="7" id="KW-0238">DNA-binding</keyword>
<comment type="similarity">
    <text evidence="2">Belongs to the SNF2/RAD54 helicase family.</text>
</comment>
<dbReference type="GO" id="GO:0004386">
    <property type="term" value="F:helicase activity"/>
    <property type="evidence" value="ECO:0007669"/>
    <property type="project" value="UniProtKB-KW"/>
</dbReference>
<comment type="subcellular location">
    <subcellularLocation>
        <location evidence="1">Nucleus</location>
    </subcellularLocation>
</comment>
<evidence type="ECO:0000256" key="6">
    <source>
        <dbReference type="ARBA" id="ARBA00022840"/>
    </source>
</evidence>
<dbReference type="EMBL" id="CVRI01000070">
    <property type="protein sequence ID" value="CRL07405.1"/>
    <property type="molecule type" value="Genomic_DNA"/>
</dbReference>
<feature type="compositionally biased region" description="Basic and acidic residues" evidence="9">
    <location>
        <begin position="774"/>
        <end position="798"/>
    </location>
</feature>
<dbReference type="InterPro" id="IPR027417">
    <property type="entry name" value="P-loop_NTPase"/>
</dbReference>
<feature type="region of interest" description="Disordered" evidence="9">
    <location>
        <begin position="282"/>
        <end position="347"/>
    </location>
</feature>
<feature type="compositionally biased region" description="Low complexity" evidence="9">
    <location>
        <begin position="800"/>
        <end position="876"/>
    </location>
</feature>
<dbReference type="InterPro" id="IPR000330">
    <property type="entry name" value="SNF2_N"/>
</dbReference>
<dbReference type="SUPFAM" id="SSF52540">
    <property type="entry name" value="P-loop containing nucleoside triphosphate hydrolases"/>
    <property type="match status" value="2"/>
</dbReference>
<dbReference type="CDD" id="cd18069">
    <property type="entry name" value="DEXHc_ARIP4"/>
    <property type="match status" value="1"/>
</dbReference>
<dbReference type="GO" id="GO:0005634">
    <property type="term" value="C:nucleus"/>
    <property type="evidence" value="ECO:0007669"/>
    <property type="project" value="UniProtKB-SubCell"/>
</dbReference>
<accession>A0A1J1J4R5</accession>
<evidence type="ECO:0000256" key="4">
    <source>
        <dbReference type="ARBA" id="ARBA00022801"/>
    </source>
</evidence>
<dbReference type="InterPro" id="IPR001650">
    <property type="entry name" value="Helicase_C-like"/>
</dbReference>
<dbReference type="InterPro" id="IPR044574">
    <property type="entry name" value="ARIP4-like"/>
</dbReference>
<feature type="compositionally biased region" description="Basic and acidic residues" evidence="9">
    <location>
        <begin position="93"/>
        <end position="115"/>
    </location>
</feature>
<sequence>MSHANSLSNSSLSPSTPEKEDTEDPLHISENERLQSKLSGIELENKNKRKFNAHQNESDDDSIKKLKTDDNQTNKNPLLENSGNGGGDNSGDSDNKMLKTFQEKSPENGDLKVHDEVEEEQTSEEKDLIHNSSEQNCQQTQDQNHESDNKSSKECNKKNEKKVQNLRKNIKDVLDESQLDAITLAAQRQESERLARVQEQQRLIRETQRQLAAEKQANKTQQKVLSLLQGETSERQLNSSNSSSNFDLEDIILEKFSLNSNVNIMPTAKSTLQSLQSLISTDDTIPETDNDSDDDVVIQPDESQDKSKAVVVDSSSSDSDDCIILSDEEEENVEDDDENNSGEHINDIYNQPDLEGRVVVNIGHHQNESKIFVAPQIARVIKPHQIGGVRFLFDNIIESVDLFEKSSGFGCILAHSMGLGKTLQLVCFCDIFLRHTSSKKILVIMPINTLQNWLHEFNMWLPLPEDVDKSPLKKDGEVRARNFKIFVLNDSHKTLNARAKTVIEWSQEGGVLMMGYEIYRLLSLRKMKQTRKKGIHQLSDQQPTKEDRDMFDKIYSALVNPGPDLIVCDEGHRIKNAHASTSMALKQIKSKRRIVLTGYPLQNNLLEYWCMVDFVRPSYLGTKTEFSNMFERPIQNGQCIDSTPQDCKLMRYRAHVLHSLLKGFVQRRSHQVLQKCLPEKTEFVLLFRMTPFQRKLYTVFMNEVVRSKRVPNPLKAFSVCCKIWNHPDILFNFLKKRELDLDLELEETEAIGKVEANGVGEKQKRRGRKLRTKKSQDDSNLELEKSTSLKKSEVKIEQDNGSSSNGIKSNTTNSNSSNGGNSYSSNRSTLSSGSYISSSSGNYESSSYNSSYHQNYESNYLNPYPPYNNNHNNNHRVNNDGSYQHWNSGNHWQNNYTDFSHQNYYQQPFYGNTSYQSFEHATKQQPPINNIKIENLTTDKDIEQRQPLNNETSIVGDVKPLIETKDQQQKEDFETKDSNSISNKVLRDDGIPYEWAIDLLRDYVSDLLESSPKMEVFFCILEESIKLGDRLLVFSQSLFTLNLLEKFLQRSKIPDAESNWSKNTSYFRLDGSTTALEREKLINEFNANTKVKLFLVSTRAGSLGINLVGANRVVVFDASWNPCHDTQAVCRVYRYGQAKSCYVYRFVMDNCLEKKIYDRQINKQGMADRVVDECNPDAHLRMSEVTSLCYDDGEDPDPKEFKEEVDKYKDVVMKIVLTHQSKALTKEPFQHESLLVDRKEKKLSQAEKRLAQRGYEMEKQAATKPSFNYNPSIGSNNYRAYRTPDGSLIHRPIASVRPMQSELGDALNSAVRANNNQKPNRWVPVEVWQSKGLTAQEMTLPQDVSIQTNSADKSKIYLKAGQKVIVLKSPKGICLQLESGKVIAIRASIKTGQPTGQVANPDQKLCSFSGMQDPSHRHPNRAKFTSPTKNDGDVIDISNDDDDESQVPAIIPNKDNSLLPIQSSNAIISATNDTSVRDMTEPSRVDHTTDTMYKEKVVYKPNLVQRRPKFFPTQTTSSHDTMNLPTSLPKKNLLESGYQGHLQPSFTTIGTHSSSNYYNQNVNGAPKLPTPVPKLTDNLRKTSINHQARDKDKSLPPFYSPNVRSFMTPPPPIPSQNMYQQPPYPSTCYNSPSAAPNNNCDPYPYNHPSFLNTPPQNFHYPTPGSGNYDPGYLHYQGYNYNNLPPPHSYPPSIDSDSNVQVPFSSSTTGSTYNDWNYNI</sequence>
<feature type="compositionally biased region" description="Basic and acidic residues" evidence="9">
    <location>
        <begin position="24"/>
        <end position="35"/>
    </location>
</feature>
<feature type="compositionally biased region" description="Acidic residues" evidence="9">
    <location>
        <begin position="318"/>
        <end position="340"/>
    </location>
</feature>
<dbReference type="SMART" id="SM00490">
    <property type="entry name" value="HELICc"/>
    <property type="match status" value="1"/>
</dbReference>
<organism evidence="12 13">
    <name type="scientific">Clunio marinus</name>
    <dbReference type="NCBI Taxonomy" id="568069"/>
    <lineage>
        <taxon>Eukaryota</taxon>
        <taxon>Metazoa</taxon>
        <taxon>Ecdysozoa</taxon>
        <taxon>Arthropoda</taxon>
        <taxon>Hexapoda</taxon>
        <taxon>Insecta</taxon>
        <taxon>Pterygota</taxon>
        <taxon>Neoptera</taxon>
        <taxon>Endopterygota</taxon>
        <taxon>Diptera</taxon>
        <taxon>Nematocera</taxon>
        <taxon>Chironomoidea</taxon>
        <taxon>Chironomidae</taxon>
        <taxon>Clunio</taxon>
    </lineage>
</organism>
<feature type="compositionally biased region" description="Basic residues" evidence="9">
    <location>
        <begin position="763"/>
        <end position="773"/>
    </location>
</feature>
<feature type="compositionally biased region" description="Polar residues" evidence="9">
    <location>
        <begin position="130"/>
        <end position="142"/>
    </location>
</feature>
<evidence type="ECO:0000256" key="2">
    <source>
        <dbReference type="ARBA" id="ARBA00007025"/>
    </source>
</evidence>
<dbReference type="STRING" id="568069.A0A1J1J4R5"/>
<dbReference type="GO" id="GO:0003677">
    <property type="term" value="F:DNA binding"/>
    <property type="evidence" value="ECO:0007669"/>
    <property type="project" value="UniProtKB-KW"/>
</dbReference>
<dbReference type="Pfam" id="PF00271">
    <property type="entry name" value="Helicase_C"/>
    <property type="match status" value="1"/>
</dbReference>
<keyword evidence="13" id="KW-1185">Reference proteome</keyword>
<dbReference type="InterPro" id="IPR044573">
    <property type="entry name" value="ARIP4_DEXHc"/>
</dbReference>
<feature type="compositionally biased region" description="Basic and acidic residues" evidence="9">
    <location>
        <begin position="61"/>
        <end position="72"/>
    </location>
</feature>
<dbReference type="GO" id="GO:0005524">
    <property type="term" value="F:ATP binding"/>
    <property type="evidence" value="ECO:0007669"/>
    <property type="project" value="UniProtKB-KW"/>
</dbReference>
<keyword evidence="6" id="KW-0067">ATP-binding</keyword>
<evidence type="ECO:0000256" key="7">
    <source>
        <dbReference type="ARBA" id="ARBA00023125"/>
    </source>
</evidence>
<evidence type="ECO:0000256" key="8">
    <source>
        <dbReference type="ARBA" id="ARBA00023242"/>
    </source>
</evidence>
<name>A0A1J1J4R5_9DIPT</name>
<evidence type="ECO:0000313" key="13">
    <source>
        <dbReference type="Proteomes" id="UP000183832"/>
    </source>
</evidence>
<dbReference type="Gene3D" id="3.40.50.10810">
    <property type="entry name" value="Tandem AAA-ATPase domain"/>
    <property type="match status" value="1"/>
</dbReference>
<feature type="region of interest" description="Disordered" evidence="9">
    <location>
        <begin position="1"/>
        <end position="161"/>
    </location>
</feature>
<dbReference type="Gene3D" id="3.40.50.300">
    <property type="entry name" value="P-loop containing nucleotide triphosphate hydrolases"/>
    <property type="match status" value="2"/>
</dbReference>
<dbReference type="Gene3D" id="1.20.120.850">
    <property type="entry name" value="SWI2/SNF2 ATPases, N-terminal domain"/>
    <property type="match status" value="1"/>
</dbReference>
<evidence type="ECO:0000259" key="10">
    <source>
        <dbReference type="PROSITE" id="PS51192"/>
    </source>
</evidence>
<dbReference type="InterPro" id="IPR014001">
    <property type="entry name" value="Helicase_ATP-bd"/>
</dbReference>
<evidence type="ECO:0000256" key="9">
    <source>
        <dbReference type="SAM" id="MobiDB-lite"/>
    </source>
</evidence>
<keyword evidence="3" id="KW-0547">Nucleotide-binding</keyword>
<feature type="compositionally biased region" description="Acidic residues" evidence="9">
    <location>
        <begin position="284"/>
        <end position="296"/>
    </location>
</feature>
<feature type="region of interest" description="Disordered" evidence="9">
    <location>
        <begin position="1411"/>
        <end position="1433"/>
    </location>
</feature>
<dbReference type="OrthoDB" id="2020972at2759"/>
<feature type="domain" description="Helicase C-terminal" evidence="11">
    <location>
        <begin position="1013"/>
        <end position="1178"/>
    </location>
</feature>
<feature type="compositionally biased region" description="Low complexity" evidence="9">
    <location>
        <begin position="1"/>
        <end position="15"/>
    </location>
</feature>
<dbReference type="CDD" id="cd18793">
    <property type="entry name" value="SF2_C_SNF"/>
    <property type="match status" value="1"/>
</dbReference>
<dbReference type="PANTHER" id="PTHR45797">
    <property type="entry name" value="RAD54-LIKE"/>
    <property type="match status" value="1"/>
</dbReference>
<keyword evidence="4" id="KW-0378">Hydrolase</keyword>
<reference evidence="12 13" key="1">
    <citation type="submission" date="2015-04" db="EMBL/GenBank/DDBJ databases">
        <authorList>
            <person name="Syromyatnikov M.Y."/>
            <person name="Popov V.N."/>
        </authorList>
    </citation>
    <scope>NUCLEOTIDE SEQUENCE [LARGE SCALE GENOMIC DNA]</scope>
</reference>
<evidence type="ECO:0000256" key="1">
    <source>
        <dbReference type="ARBA" id="ARBA00004123"/>
    </source>
</evidence>
<dbReference type="PROSITE" id="PS51194">
    <property type="entry name" value="HELICASE_CTER"/>
    <property type="match status" value="1"/>
</dbReference>
<feature type="region of interest" description="Disordered" evidence="9">
    <location>
        <begin position="759"/>
        <end position="881"/>
    </location>
</feature>
<protein>
    <submittedName>
        <fullName evidence="12">CLUMA_CG020378, isoform A</fullName>
    </submittedName>
</protein>
<evidence type="ECO:0000256" key="5">
    <source>
        <dbReference type="ARBA" id="ARBA00022806"/>
    </source>
</evidence>
<dbReference type="InterPro" id="IPR049730">
    <property type="entry name" value="SNF2/RAD54-like_C"/>
</dbReference>
<dbReference type="GO" id="GO:0016887">
    <property type="term" value="F:ATP hydrolysis activity"/>
    <property type="evidence" value="ECO:0007669"/>
    <property type="project" value="InterPro"/>
</dbReference>
<feature type="compositionally biased region" description="Basic and acidic residues" evidence="9">
    <location>
        <begin position="143"/>
        <end position="161"/>
    </location>
</feature>
<gene>
    <name evidence="12" type="primary">putative Helicase ARIP4</name>
    <name evidence="12" type="ORF">CLUMA_CG020378</name>
</gene>
<keyword evidence="8" id="KW-0539">Nucleus</keyword>
<dbReference type="PROSITE" id="PS51192">
    <property type="entry name" value="HELICASE_ATP_BIND_1"/>
    <property type="match status" value="1"/>
</dbReference>
<dbReference type="Pfam" id="PF00176">
    <property type="entry name" value="SNF2-rel_dom"/>
    <property type="match status" value="1"/>
</dbReference>
<feature type="domain" description="Helicase ATP-binding" evidence="10">
    <location>
        <begin position="402"/>
        <end position="618"/>
    </location>
</feature>
<dbReference type="InterPro" id="IPR038718">
    <property type="entry name" value="SNF2-like_sf"/>
</dbReference>
<evidence type="ECO:0000259" key="11">
    <source>
        <dbReference type="PROSITE" id="PS51194"/>
    </source>
</evidence>
<dbReference type="SMART" id="SM00487">
    <property type="entry name" value="DEXDc"/>
    <property type="match status" value="1"/>
</dbReference>
<evidence type="ECO:0000256" key="3">
    <source>
        <dbReference type="ARBA" id="ARBA00022741"/>
    </source>
</evidence>
<keyword evidence="5" id="KW-0347">Helicase</keyword>
<proteinExistence type="inferred from homology"/>
<evidence type="ECO:0000313" key="12">
    <source>
        <dbReference type="EMBL" id="CRL07405.1"/>
    </source>
</evidence>
<dbReference type="Proteomes" id="UP000183832">
    <property type="component" value="Unassembled WGS sequence"/>
</dbReference>